<dbReference type="AlphaFoldDB" id="A0A9N9WQ92"/>
<gene>
    <name evidence="11" type="ORF">CHIRRI_LOCUS2921</name>
</gene>
<feature type="chain" id="PRO_5040311800" description="Ionotropic receptor" evidence="10">
    <location>
        <begin position="19"/>
        <end position="844"/>
    </location>
</feature>
<evidence type="ECO:0000313" key="12">
    <source>
        <dbReference type="Proteomes" id="UP001153620"/>
    </source>
</evidence>
<evidence type="ECO:0000256" key="2">
    <source>
        <dbReference type="ARBA" id="ARBA00022475"/>
    </source>
</evidence>
<dbReference type="Proteomes" id="UP001153620">
    <property type="component" value="Chromosome 1"/>
</dbReference>
<evidence type="ECO:0000256" key="1">
    <source>
        <dbReference type="ARBA" id="ARBA00004651"/>
    </source>
</evidence>
<keyword evidence="12" id="KW-1185">Reference proteome</keyword>
<evidence type="ECO:0000256" key="3">
    <source>
        <dbReference type="ARBA" id="ARBA00022692"/>
    </source>
</evidence>
<protein>
    <recommendedName>
        <fullName evidence="13">Ionotropic receptor</fullName>
    </recommendedName>
</protein>
<evidence type="ECO:0000256" key="4">
    <source>
        <dbReference type="ARBA" id="ARBA00022989"/>
    </source>
</evidence>
<evidence type="ECO:0008006" key="13">
    <source>
        <dbReference type="Google" id="ProtNLM"/>
    </source>
</evidence>
<proteinExistence type="predicted"/>
<evidence type="ECO:0000313" key="11">
    <source>
        <dbReference type="EMBL" id="CAG9799963.1"/>
    </source>
</evidence>
<keyword evidence="2" id="KW-1003">Cell membrane</keyword>
<comment type="subcellular location">
    <subcellularLocation>
        <location evidence="1">Cell membrane</location>
        <topology evidence="1">Multi-pass membrane protein</topology>
    </subcellularLocation>
</comment>
<dbReference type="Gene3D" id="1.10.287.70">
    <property type="match status" value="1"/>
</dbReference>
<evidence type="ECO:0000256" key="5">
    <source>
        <dbReference type="ARBA" id="ARBA00023136"/>
    </source>
</evidence>
<dbReference type="PANTHER" id="PTHR42643:SF30">
    <property type="entry name" value="IONOTROPIC RECEPTOR 40A-RELATED"/>
    <property type="match status" value="1"/>
</dbReference>
<evidence type="ECO:0000256" key="6">
    <source>
        <dbReference type="ARBA" id="ARBA00023170"/>
    </source>
</evidence>
<keyword evidence="3 9" id="KW-0812">Transmembrane</keyword>
<feature type="compositionally biased region" description="Acidic residues" evidence="8">
    <location>
        <begin position="742"/>
        <end position="759"/>
    </location>
</feature>
<keyword evidence="10" id="KW-0732">Signal</keyword>
<dbReference type="EMBL" id="OU895877">
    <property type="protein sequence ID" value="CAG9799963.1"/>
    <property type="molecule type" value="Genomic_DNA"/>
</dbReference>
<reference evidence="11" key="1">
    <citation type="submission" date="2022-01" db="EMBL/GenBank/DDBJ databases">
        <authorList>
            <person name="King R."/>
        </authorList>
    </citation>
    <scope>NUCLEOTIDE SEQUENCE</scope>
</reference>
<keyword evidence="5 9" id="KW-0472">Membrane</keyword>
<feature type="transmembrane region" description="Helical" evidence="9">
    <location>
        <begin position="439"/>
        <end position="464"/>
    </location>
</feature>
<evidence type="ECO:0000256" key="7">
    <source>
        <dbReference type="ARBA" id="ARBA00023180"/>
    </source>
</evidence>
<reference evidence="11" key="2">
    <citation type="submission" date="2022-10" db="EMBL/GenBank/DDBJ databases">
        <authorList>
            <consortium name="ENA_rothamsted_submissions"/>
            <consortium name="culmorum"/>
            <person name="King R."/>
        </authorList>
    </citation>
    <scope>NUCLEOTIDE SEQUENCE</scope>
</reference>
<dbReference type="PANTHER" id="PTHR42643">
    <property type="entry name" value="IONOTROPIC RECEPTOR 20A-RELATED"/>
    <property type="match status" value="1"/>
</dbReference>
<dbReference type="OrthoDB" id="5984008at2759"/>
<name>A0A9N9WQ92_9DIPT</name>
<feature type="transmembrane region" description="Helical" evidence="9">
    <location>
        <begin position="791"/>
        <end position="813"/>
    </location>
</feature>
<accession>A0A9N9WQ92</accession>
<evidence type="ECO:0000256" key="10">
    <source>
        <dbReference type="SAM" id="SignalP"/>
    </source>
</evidence>
<feature type="region of interest" description="Disordered" evidence="8">
    <location>
        <begin position="740"/>
        <end position="770"/>
    </location>
</feature>
<keyword evidence="6" id="KW-0675">Receptor</keyword>
<evidence type="ECO:0000256" key="8">
    <source>
        <dbReference type="SAM" id="MobiDB-lite"/>
    </source>
</evidence>
<evidence type="ECO:0000256" key="9">
    <source>
        <dbReference type="SAM" id="Phobius"/>
    </source>
</evidence>
<organism evidence="11 12">
    <name type="scientific">Chironomus riparius</name>
    <dbReference type="NCBI Taxonomy" id="315576"/>
    <lineage>
        <taxon>Eukaryota</taxon>
        <taxon>Metazoa</taxon>
        <taxon>Ecdysozoa</taxon>
        <taxon>Arthropoda</taxon>
        <taxon>Hexapoda</taxon>
        <taxon>Insecta</taxon>
        <taxon>Pterygota</taxon>
        <taxon>Neoptera</taxon>
        <taxon>Endopterygota</taxon>
        <taxon>Diptera</taxon>
        <taxon>Nematocera</taxon>
        <taxon>Chironomoidea</taxon>
        <taxon>Chironomidae</taxon>
        <taxon>Chironominae</taxon>
        <taxon>Chironomus</taxon>
    </lineage>
</organism>
<keyword evidence="7" id="KW-0325">Glycoprotein</keyword>
<feature type="signal peptide" evidence="10">
    <location>
        <begin position="1"/>
        <end position="18"/>
    </location>
</feature>
<dbReference type="Gene3D" id="3.40.190.10">
    <property type="entry name" value="Periplasmic binding protein-like II"/>
    <property type="match status" value="1"/>
</dbReference>
<keyword evidence="4 9" id="KW-1133">Transmembrane helix</keyword>
<dbReference type="GO" id="GO:0005886">
    <property type="term" value="C:plasma membrane"/>
    <property type="evidence" value="ECO:0007669"/>
    <property type="project" value="UniProtKB-SubCell"/>
</dbReference>
<dbReference type="SUPFAM" id="SSF53850">
    <property type="entry name" value="Periplasmic binding protein-like II"/>
    <property type="match status" value="1"/>
</dbReference>
<sequence length="844" mass="98088">MEVLRLFIVCLLCCSVSADVQITSNQNLSELAIAFSEISQGLQASQTITILNSENRKSSAFNELIMEIHRLQLQTCIFNDTERFFRYVKENLKGSVEVTALIFHKPDYLIQKKLSKLPSKIVNPVYRLKFNPFPPELYQVPQLSLQGMESSSRKGKKNLFFFVPKQIHERNLAHRLSLYIFYWNAKHLPACYKQWNLQDPLRTAFITNPRNFTYRIYYNQATSSNDGKLKLVNWFDGNNLGLNTEPLLPDIKQVFKSFNSRHFVVPITHSPPWIFINYIQQRDNDDAILSSVPATISNDNNIIDDEMMMSEEKFVNETKTDKKDNEDGRNIKKKQLVVSGRDDVLLKLLANKMNFKFEYIDVKMMESNENVTMAGALGLQMLQRREADFVFGDIVVTYERMQEVEFSFFTLPDSGAFLTHAPRRLSEAFALVYPFQMEVWPALIFTIIITGPILYFMIIIPEWIRNKRRKRKLLEHPAKSFYNMIYIKEITRHQARNLKKHVTTTTAIENDRQVNSEGLLARCVWFTCQIFLRQSTNFPHINNHSVRLFSIILWLSATYVLSDLYSAQLTSQLARPSKELPINSLYRLEYVMNKSNSDGYKLLVERDSASHHILMNGTGIMQRLYRRMTAHTEKNSHLLDSVEQGVRTLLMDDKTVVFAGRQTLFFNMKRYGMRNFQLSEKLFTRYSAISLQKGCLFHDSLNENLMKLFEGGILDKITSDEYERMFQSMQVLQIKNDKNVDNNEEVDDDKTDTEEEEETNSNSINGDENLKNKITSEKELTALSLRMLQGAFYLAIIGYILAFLVFIGEIGIFQMNGTSALPYTSITNRLRTALMRICRLRLHH</sequence>
<dbReference type="InterPro" id="IPR052192">
    <property type="entry name" value="Insect_Ionotropic_Sensory_Rcpt"/>
</dbReference>